<evidence type="ECO:0000256" key="5">
    <source>
        <dbReference type="SAM" id="Phobius"/>
    </source>
</evidence>
<accession>A0A2Z6MPZ9</accession>
<reference evidence="9" key="1">
    <citation type="journal article" date="2017" name="Front. Plant Sci.">
        <title>Climate Clever Clovers: New Paradigm to Reduce the Environmental Footprint of Ruminants by Breeding Low Methanogenic Forages Utilizing Haplotype Variation.</title>
        <authorList>
            <person name="Kaur P."/>
            <person name="Appels R."/>
            <person name="Bayer P.E."/>
            <person name="Keeble-Gagnere G."/>
            <person name="Wang J."/>
            <person name="Hirakawa H."/>
            <person name="Shirasawa K."/>
            <person name="Vercoe P."/>
            <person name="Stefanova K."/>
            <person name="Durmic Z."/>
            <person name="Nichols P."/>
            <person name="Revell C."/>
            <person name="Isobe S.N."/>
            <person name="Edwards D."/>
            <person name="Erskine W."/>
        </authorList>
    </citation>
    <scope>NUCLEOTIDE SEQUENCE [LARGE SCALE GENOMIC DNA]</scope>
    <source>
        <strain evidence="9">cv. Daliak</strain>
    </source>
</reference>
<dbReference type="InterPro" id="IPR045888">
    <property type="entry name" value="Erv"/>
</dbReference>
<dbReference type="PANTHER" id="PTHR10984:SF82">
    <property type="entry name" value="ENDOPLASMIC RETICULUM VESICLE TRANSPORTER PROTEIN"/>
    <property type="match status" value="1"/>
</dbReference>
<proteinExistence type="predicted"/>
<dbReference type="GO" id="GO:0005783">
    <property type="term" value="C:endoplasmic reticulum"/>
    <property type="evidence" value="ECO:0007669"/>
    <property type="project" value="TreeGrafter"/>
</dbReference>
<dbReference type="GO" id="GO:0016020">
    <property type="term" value="C:membrane"/>
    <property type="evidence" value="ECO:0007669"/>
    <property type="project" value="UniProtKB-SubCell"/>
</dbReference>
<evidence type="ECO:0000259" key="7">
    <source>
        <dbReference type="Pfam" id="PF13850"/>
    </source>
</evidence>
<dbReference type="OrthoDB" id="270930at2759"/>
<evidence type="ECO:0000313" key="8">
    <source>
        <dbReference type="EMBL" id="GAU34376.1"/>
    </source>
</evidence>
<dbReference type="Pfam" id="PF13850">
    <property type="entry name" value="ERGIC_N"/>
    <property type="match status" value="1"/>
</dbReference>
<feature type="domain" description="Endoplasmic reticulum vesicle transporter C-terminal" evidence="6">
    <location>
        <begin position="126"/>
        <end position="224"/>
    </location>
</feature>
<dbReference type="Pfam" id="PF07970">
    <property type="entry name" value="COPIIcoated_ERV"/>
    <property type="match status" value="1"/>
</dbReference>
<evidence type="ECO:0008006" key="10">
    <source>
        <dbReference type="Google" id="ProtNLM"/>
    </source>
</evidence>
<keyword evidence="4 5" id="KW-0472">Membrane</keyword>
<name>A0A2Z6MPZ9_TRISU</name>
<feature type="transmembrane region" description="Helical" evidence="5">
    <location>
        <begin position="21"/>
        <end position="44"/>
    </location>
</feature>
<dbReference type="EMBL" id="DF973553">
    <property type="protein sequence ID" value="GAU34376.1"/>
    <property type="molecule type" value="Genomic_DNA"/>
</dbReference>
<protein>
    <recommendedName>
        <fullName evidence="10">Endoplasmic reticulum vesicle transporter C-terminal domain-containing protein</fullName>
    </recommendedName>
</protein>
<evidence type="ECO:0000256" key="1">
    <source>
        <dbReference type="ARBA" id="ARBA00004370"/>
    </source>
</evidence>
<dbReference type="Proteomes" id="UP000242715">
    <property type="component" value="Unassembled WGS sequence"/>
</dbReference>
<keyword evidence="3 5" id="KW-1133">Transmembrane helix</keyword>
<evidence type="ECO:0000256" key="4">
    <source>
        <dbReference type="ARBA" id="ARBA00023136"/>
    </source>
</evidence>
<evidence type="ECO:0000259" key="6">
    <source>
        <dbReference type="Pfam" id="PF07970"/>
    </source>
</evidence>
<dbReference type="InterPro" id="IPR039542">
    <property type="entry name" value="Erv_N"/>
</dbReference>
<evidence type="ECO:0000313" key="9">
    <source>
        <dbReference type="Proteomes" id="UP000242715"/>
    </source>
</evidence>
<dbReference type="AlphaFoldDB" id="A0A2Z6MPZ9"/>
<evidence type="ECO:0000256" key="2">
    <source>
        <dbReference type="ARBA" id="ARBA00022692"/>
    </source>
</evidence>
<keyword evidence="2 5" id="KW-0812">Transmembrane</keyword>
<keyword evidence="9" id="KW-1185">Reference proteome</keyword>
<comment type="subcellular location">
    <subcellularLocation>
        <location evidence="1">Membrane</location>
    </subcellularLocation>
</comment>
<sequence length="254" mass="28030">MDSIMNKLRNLDAYPKINEDFYSRTLSGGVITLASSILMLLLFFSELLQFDVTFPALACSILSLDAMDISGEQHLDVKHDIIKKRIDSHGNVIETRQDGIGSPKIEKPLQKHGGRLEHNETYCGSCYGAESSDEECCNSCEEVREAYRKKGWALSNPDVIDQCKREGFLERIKEEEGEGCNVYGFLEVNKVAGNFHFAPGKSFQQSGVHVHDLLSFQKESFNTSATLGLEGTKGGEMGIKYVKWGGESGGACGV</sequence>
<evidence type="ECO:0000256" key="3">
    <source>
        <dbReference type="ARBA" id="ARBA00022989"/>
    </source>
</evidence>
<dbReference type="PANTHER" id="PTHR10984">
    <property type="entry name" value="ENDOPLASMIC RETICULUM-GOLGI INTERMEDIATE COMPARTMENT PROTEIN"/>
    <property type="match status" value="1"/>
</dbReference>
<dbReference type="GO" id="GO:0030134">
    <property type="term" value="C:COPII-coated ER to Golgi transport vesicle"/>
    <property type="evidence" value="ECO:0007669"/>
    <property type="project" value="TreeGrafter"/>
</dbReference>
<gene>
    <name evidence="8" type="ORF">TSUD_217160</name>
</gene>
<organism evidence="8 9">
    <name type="scientific">Trifolium subterraneum</name>
    <name type="common">Subterranean clover</name>
    <dbReference type="NCBI Taxonomy" id="3900"/>
    <lineage>
        <taxon>Eukaryota</taxon>
        <taxon>Viridiplantae</taxon>
        <taxon>Streptophyta</taxon>
        <taxon>Embryophyta</taxon>
        <taxon>Tracheophyta</taxon>
        <taxon>Spermatophyta</taxon>
        <taxon>Magnoliopsida</taxon>
        <taxon>eudicotyledons</taxon>
        <taxon>Gunneridae</taxon>
        <taxon>Pentapetalae</taxon>
        <taxon>rosids</taxon>
        <taxon>fabids</taxon>
        <taxon>Fabales</taxon>
        <taxon>Fabaceae</taxon>
        <taxon>Papilionoideae</taxon>
        <taxon>50 kb inversion clade</taxon>
        <taxon>NPAAA clade</taxon>
        <taxon>Hologalegina</taxon>
        <taxon>IRL clade</taxon>
        <taxon>Trifolieae</taxon>
        <taxon>Trifolium</taxon>
    </lineage>
</organism>
<feature type="domain" description="Endoplasmic reticulum vesicle transporter N-terminal" evidence="7">
    <location>
        <begin position="8"/>
        <end position="50"/>
    </location>
</feature>
<dbReference type="InterPro" id="IPR012936">
    <property type="entry name" value="Erv_C"/>
</dbReference>